<dbReference type="KEGG" id="ttp:E6P07_02710"/>
<sequence length="114" mass="12138">MSRPFSLRPALLVLPVFLLTGQPVFAASECKGLDPDACAANPNCRWMEGYTRKDGVQVSSHCRLAKPRKQDTTAPSATNATPTTVNADTKPEAATTDVKPATTQAETKPEAATH</sequence>
<dbReference type="Proteomes" id="UP000426424">
    <property type="component" value="Chromosome"/>
</dbReference>
<feature type="chain" id="PRO_5026291018" description="Chromosome partitioning protein ParB" evidence="2">
    <location>
        <begin position="27"/>
        <end position="114"/>
    </location>
</feature>
<dbReference type="EMBL" id="CP039268">
    <property type="protein sequence ID" value="QGU31989.1"/>
    <property type="molecule type" value="Genomic_DNA"/>
</dbReference>
<protein>
    <recommendedName>
        <fullName evidence="5">Chromosome partitioning protein ParB</fullName>
    </recommendedName>
</protein>
<feature type="compositionally biased region" description="Low complexity" evidence="1">
    <location>
        <begin position="72"/>
        <end position="88"/>
    </location>
</feature>
<feature type="region of interest" description="Disordered" evidence="1">
    <location>
        <begin position="63"/>
        <end position="114"/>
    </location>
</feature>
<dbReference type="OrthoDB" id="346235at2"/>
<gene>
    <name evidence="3" type="ORF">E6P07_02710</name>
</gene>
<evidence type="ECO:0000256" key="1">
    <source>
        <dbReference type="SAM" id="MobiDB-lite"/>
    </source>
</evidence>
<organism evidence="3 4">
    <name type="scientific">Thermochromatium tepidum ATCC 43061</name>
    <dbReference type="NCBI Taxonomy" id="316276"/>
    <lineage>
        <taxon>Bacteria</taxon>
        <taxon>Pseudomonadati</taxon>
        <taxon>Pseudomonadota</taxon>
        <taxon>Gammaproteobacteria</taxon>
        <taxon>Chromatiales</taxon>
        <taxon>Chromatiaceae</taxon>
        <taxon>Thermochromatium</taxon>
    </lineage>
</organism>
<proteinExistence type="predicted"/>
<reference evidence="3 4" key="1">
    <citation type="submission" date="2019-12" db="EMBL/GenBank/DDBJ databases">
        <title>The complete genome of the thermophilic, anoxygenic phototrophic gammaproteobacterium Thermochromatium tepidum.</title>
        <authorList>
            <person name="Sattley W.M."/>
            <person name="Swingley W.D."/>
            <person name="Burchell B.M."/>
            <person name="Gurbani S.A."/>
            <person name="Kujawa C.M."/>
            <person name="Nuccio D.A."/>
            <person name="Schladweiler J."/>
            <person name="Shaffer K.N."/>
            <person name="Stokes L.M."/>
            <person name="Touchman J.W."/>
            <person name="Blankenship R.E."/>
            <person name="Madigan M.T."/>
        </authorList>
    </citation>
    <scope>NUCLEOTIDE SEQUENCE [LARGE SCALE GENOMIC DNA]</scope>
    <source>
        <strain evidence="3 4">ATCC 43061</strain>
    </source>
</reference>
<dbReference type="AlphaFoldDB" id="A0A6I6EAN8"/>
<keyword evidence="4" id="KW-1185">Reference proteome</keyword>
<keyword evidence="2" id="KW-0732">Signal</keyword>
<dbReference type="RefSeq" id="WP_153974188.1">
    <property type="nucleotide sequence ID" value="NZ_CP039268.1"/>
</dbReference>
<feature type="signal peptide" evidence="2">
    <location>
        <begin position="1"/>
        <end position="26"/>
    </location>
</feature>
<evidence type="ECO:0000313" key="3">
    <source>
        <dbReference type="EMBL" id="QGU31989.1"/>
    </source>
</evidence>
<accession>A0A6I6EAN8</accession>
<evidence type="ECO:0008006" key="5">
    <source>
        <dbReference type="Google" id="ProtNLM"/>
    </source>
</evidence>
<name>A0A6I6EAN8_THETI</name>
<evidence type="ECO:0000313" key="4">
    <source>
        <dbReference type="Proteomes" id="UP000426424"/>
    </source>
</evidence>
<evidence type="ECO:0000256" key="2">
    <source>
        <dbReference type="SAM" id="SignalP"/>
    </source>
</evidence>